<protein>
    <submittedName>
        <fullName evidence="2">Uncharacterized protein</fullName>
    </submittedName>
</protein>
<dbReference type="Proteomes" id="UP001066276">
    <property type="component" value="Chromosome 9"/>
</dbReference>
<comment type="caution">
    <text evidence="2">The sequence shown here is derived from an EMBL/GenBank/DDBJ whole genome shotgun (WGS) entry which is preliminary data.</text>
</comment>
<feature type="region of interest" description="Disordered" evidence="1">
    <location>
        <begin position="1"/>
        <end position="28"/>
    </location>
</feature>
<evidence type="ECO:0000256" key="1">
    <source>
        <dbReference type="SAM" id="MobiDB-lite"/>
    </source>
</evidence>
<keyword evidence="3" id="KW-1185">Reference proteome</keyword>
<gene>
    <name evidence="2" type="ORF">NDU88_003631</name>
</gene>
<name>A0AAV7MZ40_PLEWA</name>
<dbReference type="AlphaFoldDB" id="A0AAV7MZ40"/>
<proteinExistence type="predicted"/>
<dbReference type="EMBL" id="JANPWB010000013">
    <property type="protein sequence ID" value="KAJ1106228.1"/>
    <property type="molecule type" value="Genomic_DNA"/>
</dbReference>
<evidence type="ECO:0000313" key="3">
    <source>
        <dbReference type="Proteomes" id="UP001066276"/>
    </source>
</evidence>
<accession>A0AAV7MZ40</accession>
<evidence type="ECO:0000313" key="2">
    <source>
        <dbReference type="EMBL" id="KAJ1106228.1"/>
    </source>
</evidence>
<sequence length="73" mass="7797">MAHSVHPLQILNHGSPRPAANRAERSPRDMAGAAVHVLGGRVCRIPSVLYFLIRGPKVGIESLRVLGATPPLN</sequence>
<organism evidence="2 3">
    <name type="scientific">Pleurodeles waltl</name>
    <name type="common">Iberian ribbed newt</name>
    <dbReference type="NCBI Taxonomy" id="8319"/>
    <lineage>
        <taxon>Eukaryota</taxon>
        <taxon>Metazoa</taxon>
        <taxon>Chordata</taxon>
        <taxon>Craniata</taxon>
        <taxon>Vertebrata</taxon>
        <taxon>Euteleostomi</taxon>
        <taxon>Amphibia</taxon>
        <taxon>Batrachia</taxon>
        <taxon>Caudata</taxon>
        <taxon>Salamandroidea</taxon>
        <taxon>Salamandridae</taxon>
        <taxon>Pleurodelinae</taxon>
        <taxon>Pleurodeles</taxon>
    </lineage>
</organism>
<reference evidence="2" key="1">
    <citation type="journal article" date="2022" name="bioRxiv">
        <title>Sequencing and chromosome-scale assembly of the giantPleurodeles waltlgenome.</title>
        <authorList>
            <person name="Brown T."/>
            <person name="Elewa A."/>
            <person name="Iarovenko S."/>
            <person name="Subramanian E."/>
            <person name="Araus A.J."/>
            <person name="Petzold A."/>
            <person name="Susuki M."/>
            <person name="Suzuki K.-i.T."/>
            <person name="Hayashi T."/>
            <person name="Toyoda A."/>
            <person name="Oliveira C."/>
            <person name="Osipova E."/>
            <person name="Leigh N.D."/>
            <person name="Simon A."/>
            <person name="Yun M.H."/>
        </authorList>
    </citation>
    <scope>NUCLEOTIDE SEQUENCE</scope>
    <source>
        <strain evidence="2">20211129_DDA</strain>
        <tissue evidence="2">Liver</tissue>
    </source>
</reference>